<dbReference type="EMBL" id="BAAAET010000003">
    <property type="protein sequence ID" value="GAA0697172.1"/>
    <property type="molecule type" value="Genomic_DNA"/>
</dbReference>
<gene>
    <name evidence="1" type="ORF">GCM10009104_26710</name>
</gene>
<accession>A0ABP3TF62</accession>
<dbReference type="Gene3D" id="3.90.1140.10">
    <property type="entry name" value="Cyclic phosphodiesterase"/>
    <property type="match status" value="1"/>
</dbReference>
<reference evidence="2" key="1">
    <citation type="journal article" date="2019" name="Int. J. Syst. Evol. Microbiol.">
        <title>The Global Catalogue of Microorganisms (GCM) 10K type strain sequencing project: providing services to taxonomists for standard genome sequencing and annotation.</title>
        <authorList>
            <consortium name="The Broad Institute Genomics Platform"/>
            <consortium name="The Broad Institute Genome Sequencing Center for Infectious Disease"/>
            <person name="Wu L."/>
            <person name="Ma J."/>
        </authorList>
    </citation>
    <scope>NUCLEOTIDE SEQUENCE [LARGE SCALE GENOMIC DNA]</scope>
    <source>
        <strain evidence="2">JCM 15134</strain>
    </source>
</reference>
<comment type="caution">
    <text evidence="1">The sequence shown here is derived from an EMBL/GenBank/DDBJ whole genome shotgun (WGS) entry which is preliminary data.</text>
</comment>
<dbReference type="InterPro" id="IPR009097">
    <property type="entry name" value="Cyclic_Pdiesterase"/>
</dbReference>
<dbReference type="Pfam" id="PF13563">
    <property type="entry name" value="2_5_RNA_ligase2"/>
    <property type="match status" value="1"/>
</dbReference>
<sequence>MTSGETHTLATELRDFPEWHQGIHHYAVWALPVEEPLWLERIRYLQQYLAPLLHPGYARQPHITLFACGLVDNLHFSPEQARNQVDALSALNLSTLQLNATGLSTFTTSPWLGVQSVDNRLSLIRRTLASIITEDTPASHYRPHVTLGFYQQAWRLSDIHSRLATLVSRLPPLPPLPINRLDLCYYATKEIQGELTVKDSIELKDTAETDDLRETLDPLEAIKQMRKEQLRVCALKQQADIDRLVAGAERAVNNENTVDNEQTINDGQN</sequence>
<keyword evidence="2" id="KW-1185">Reference proteome</keyword>
<dbReference type="RefSeq" id="WP_343806785.1">
    <property type="nucleotide sequence ID" value="NZ_BAAAET010000003.1"/>
</dbReference>
<evidence type="ECO:0000313" key="1">
    <source>
        <dbReference type="EMBL" id="GAA0697172.1"/>
    </source>
</evidence>
<dbReference type="Proteomes" id="UP001499915">
    <property type="component" value="Unassembled WGS sequence"/>
</dbReference>
<organism evidence="1 2">
    <name type="scientific">Marinobacterium maritimum</name>
    <dbReference type="NCBI Taxonomy" id="500162"/>
    <lineage>
        <taxon>Bacteria</taxon>
        <taxon>Pseudomonadati</taxon>
        <taxon>Pseudomonadota</taxon>
        <taxon>Gammaproteobacteria</taxon>
        <taxon>Oceanospirillales</taxon>
        <taxon>Oceanospirillaceae</taxon>
        <taxon>Marinobacterium</taxon>
    </lineage>
</organism>
<dbReference type="SUPFAM" id="SSF55144">
    <property type="entry name" value="LigT-like"/>
    <property type="match status" value="1"/>
</dbReference>
<name>A0ABP3TF62_9GAMM</name>
<protein>
    <recommendedName>
        <fullName evidence="3">2'-5' RNA ligase</fullName>
    </recommendedName>
</protein>
<proteinExistence type="predicted"/>
<evidence type="ECO:0008006" key="3">
    <source>
        <dbReference type="Google" id="ProtNLM"/>
    </source>
</evidence>
<evidence type="ECO:0000313" key="2">
    <source>
        <dbReference type="Proteomes" id="UP001499915"/>
    </source>
</evidence>